<feature type="signal peptide" evidence="1">
    <location>
        <begin position="1"/>
        <end position="25"/>
    </location>
</feature>
<keyword evidence="6" id="KW-1185">Reference proteome</keyword>
<organism evidence="4 5">
    <name type="scientific">Desulfobacter hydrogenophilus</name>
    <dbReference type="NCBI Taxonomy" id="2291"/>
    <lineage>
        <taxon>Bacteria</taxon>
        <taxon>Pseudomonadati</taxon>
        <taxon>Thermodesulfobacteriota</taxon>
        <taxon>Desulfobacteria</taxon>
        <taxon>Desulfobacterales</taxon>
        <taxon>Desulfobacteraceae</taxon>
        <taxon>Desulfobacter</taxon>
    </lineage>
</organism>
<dbReference type="Pfam" id="PF07589">
    <property type="entry name" value="PEP-CTERM"/>
    <property type="match status" value="1"/>
</dbReference>
<name>A0A328F8N1_9BACT</name>
<evidence type="ECO:0000313" key="3">
    <source>
        <dbReference type="EMBL" id="QBH14917.1"/>
    </source>
</evidence>
<dbReference type="Proteomes" id="UP000293902">
    <property type="component" value="Chromosome"/>
</dbReference>
<protein>
    <submittedName>
        <fullName evidence="4">PEP-CTERM sorting domain-containing protein</fullName>
    </submittedName>
</protein>
<keyword evidence="1" id="KW-0732">Signal</keyword>
<sequence>MNKRNTICLLMVLFFVAVVTCQANADPILLDIGATGQDIQNGWTGLTNENSISVASDFAAIGNMVSIDIGVNQYRNRGDISSDPLGDVIEDFGFIGSDSTSIIFSNLAAGDYQLTGYHNDLYFSGQFKFSASSITGVTISDLSNAQNIISGTTTPVTSLVTFSSNGTTDVELFFSKAAANSVGIVFNGLELDRTVSPVPEPSTLSLLGTCMIGLIVFGRRKRIC</sequence>
<reference evidence="3 6" key="2">
    <citation type="submission" date="2019-02" db="EMBL/GenBank/DDBJ databases">
        <title>Complete genome sequence of Desulfobacter hydrogenophilus AcRS1.</title>
        <authorList>
            <person name="Marietou A."/>
            <person name="Lund M.B."/>
            <person name="Marshall I.P.G."/>
            <person name="Schreiber L."/>
            <person name="Jorgensen B."/>
        </authorList>
    </citation>
    <scope>NUCLEOTIDE SEQUENCE [LARGE SCALE GENOMIC DNA]</scope>
    <source>
        <strain evidence="3 6">AcRS1</strain>
    </source>
</reference>
<dbReference type="EMBL" id="QLNI01000043">
    <property type="protein sequence ID" value="RAM00576.1"/>
    <property type="molecule type" value="Genomic_DNA"/>
</dbReference>
<evidence type="ECO:0000313" key="5">
    <source>
        <dbReference type="Proteomes" id="UP000248798"/>
    </source>
</evidence>
<dbReference type="RefSeq" id="WP_111959306.1">
    <property type="nucleotide sequence ID" value="NZ_CP036313.1"/>
</dbReference>
<dbReference type="AlphaFoldDB" id="A0A328F8N1"/>
<dbReference type="EMBL" id="CP036313">
    <property type="protein sequence ID" value="QBH14917.1"/>
    <property type="molecule type" value="Genomic_DNA"/>
</dbReference>
<accession>A0A328F8N1</accession>
<dbReference type="InterPro" id="IPR013424">
    <property type="entry name" value="Ice-binding_C"/>
</dbReference>
<evidence type="ECO:0000256" key="1">
    <source>
        <dbReference type="SAM" id="SignalP"/>
    </source>
</evidence>
<dbReference type="Proteomes" id="UP000248798">
    <property type="component" value="Unassembled WGS sequence"/>
</dbReference>
<reference evidence="4 5" key="1">
    <citation type="submission" date="2018-06" db="EMBL/GenBank/DDBJ databases">
        <title>Complete Genome Sequence of Desulfobacter hydrogenophilus (DSM3380).</title>
        <authorList>
            <person name="Marietou A."/>
            <person name="Schreiber L."/>
            <person name="Marshall I."/>
            <person name="Jorgensen B."/>
        </authorList>
    </citation>
    <scope>NUCLEOTIDE SEQUENCE [LARGE SCALE GENOMIC DNA]</scope>
    <source>
        <strain evidence="4 5">DSM 3380</strain>
    </source>
</reference>
<dbReference type="OrthoDB" id="9992109at2"/>
<proteinExistence type="predicted"/>
<dbReference type="NCBIfam" id="TIGR02595">
    <property type="entry name" value="PEP_CTERM"/>
    <property type="match status" value="1"/>
</dbReference>
<evidence type="ECO:0000259" key="2">
    <source>
        <dbReference type="Pfam" id="PF07589"/>
    </source>
</evidence>
<evidence type="ECO:0000313" key="4">
    <source>
        <dbReference type="EMBL" id="RAM00576.1"/>
    </source>
</evidence>
<feature type="domain" description="Ice-binding protein C-terminal" evidence="2">
    <location>
        <begin position="197"/>
        <end position="221"/>
    </location>
</feature>
<evidence type="ECO:0000313" key="6">
    <source>
        <dbReference type="Proteomes" id="UP000293902"/>
    </source>
</evidence>
<feature type="chain" id="PRO_5030062865" evidence="1">
    <location>
        <begin position="26"/>
        <end position="224"/>
    </location>
</feature>
<gene>
    <name evidence="4" type="ORF">DO021_18180</name>
    <name evidence="3" type="ORF">EYB58_19545</name>
</gene>